<accession>A0A379LI70</accession>
<dbReference type="SUPFAM" id="SSF53335">
    <property type="entry name" value="S-adenosyl-L-methionine-dependent methyltransferases"/>
    <property type="match status" value="1"/>
</dbReference>
<reference evidence="3 4" key="1">
    <citation type="submission" date="2018-06" db="EMBL/GenBank/DDBJ databases">
        <authorList>
            <consortium name="Pathogen Informatics"/>
            <person name="Doyle S."/>
        </authorList>
    </citation>
    <scope>NUCLEOTIDE SEQUENCE [LARGE SCALE GENOMIC DNA]</scope>
    <source>
        <strain evidence="3 4">NCTC10526</strain>
    </source>
</reference>
<name>A0A379LI70_9GAMM</name>
<keyword evidence="1" id="KW-0808">Transferase</keyword>
<keyword evidence="4" id="KW-1185">Reference proteome</keyword>
<evidence type="ECO:0000313" key="4">
    <source>
        <dbReference type="Proteomes" id="UP000254123"/>
    </source>
</evidence>
<dbReference type="PANTHER" id="PTHR43861">
    <property type="entry name" value="TRANS-ACONITATE 2-METHYLTRANSFERASE-RELATED"/>
    <property type="match status" value="1"/>
</dbReference>
<feature type="domain" description="Methyltransferase" evidence="2">
    <location>
        <begin position="38"/>
        <end position="130"/>
    </location>
</feature>
<gene>
    <name evidence="3" type="ORF">NCTC10526_00551</name>
</gene>
<dbReference type="RefSeq" id="WP_028858728.1">
    <property type="nucleotide sequence ID" value="NZ_CAJHAQ010000001.1"/>
</dbReference>
<evidence type="ECO:0000259" key="2">
    <source>
        <dbReference type="Pfam" id="PF13649"/>
    </source>
</evidence>
<dbReference type="Proteomes" id="UP000254123">
    <property type="component" value="Unassembled WGS sequence"/>
</dbReference>
<dbReference type="GO" id="GO:0016740">
    <property type="term" value="F:transferase activity"/>
    <property type="evidence" value="ECO:0007669"/>
    <property type="project" value="UniProtKB-KW"/>
</dbReference>
<evidence type="ECO:0000313" key="3">
    <source>
        <dbReference type="EMBL" id="SUD90228.1"/>
    </source>
</evidence>
<dbReference type="CDD" id="cd02440">
    <property type="entry name" value="AdoMet_MTases"/>
    <property type="match status" value="1"/>
</dbReference>
<sequence length="203" mass="22605">MWDERYKQQEYIYGTDANDFLQQTLKFIKNNDTDKKQVLCIAEGEGRNAVFLAEQGFDVTAVDLSEVGLQKAQKLAEQKGVSITTIVANLADFDFGVAKWDAIVSIWAHMPADIRQHVHQQVLSSLKPNGVFILEAYTAEQPKMSGIGGPPASKPEMFMSLEGLRQELSGLQEIVAVETHRHVMEGKMHQGDSAVVQFVVIKN</sequence>
<dbReference type="Gene3D" id="3.40.50.150">
    <property type="entry name" value="Vaccinia Virus protein VP39"/>
    <property type="match status" value="1"/>
</dbReference>
<dbReference type="EMBL" id="UGVC01000001">
    <property type="protein sequence ID" value="SUD90228.1"/>
    <property type="molecule type" value="Genomic_DNA"/>
</dbReference>
<protein>
    <submittedName>
        <fullName evidence="3">Tellurite resistance protein TehB</fullName>
    </submittedName>
</protein>
<dbReference type="InterPro" id="IPR029063">
    <property type="entry name" value="SAM-dependent_MTases_sf"/>
</dbReference>
<evidence type="ECO:0000256" key="1">
    <source>
        <dbReference type="ARBA" id="ARBA00022679"/>
    </source>
</evidence>
<proteinExistence type="predicted"/>
<dbReference type="Pfam" id="PF13649">
    <property type="entry name" value="Methyltransf_25"/>
    <property type="match status" value="1"/>
</dbReference>
<organism evidence="3 4">
    <name type="scientific">Psychrobacter phenylpyruvicus</name>
    <dbReference type="NCBI Taxonomy" id="29432"/>
    <lineage>
        <taxon>Bacteria</taxon>
        <taxon>Pseudomonadati</taxon>
        <taxon>Pseudomonadota</taxon>
        <taxon>Gammaproteobacteria</taxon>
        <taxon>Moraxellales</taxon>
        <taxon>Moraxellaceae</taxon>
        <taxon>Psychrobacter</taxon>
    </lineage>
</organism>
<dbReference type="AlphaFoldDB" id="A0A379LI70"/>
<dbReference type="STRING" id="1123034.GCA_000685805_01164"/>
<dbReference type="InterPro" id="IPR041698">
    <property type="entry name" value="Methyltransf_25"/>
</dbReference>
<dbReference type="PANTHER" id="PTHR43861:SF3">
    <property type="entry name" value="PUTATIVE (AFU_ORTHOLOGUE AFUA_2G14390)-RELATED"/>
    <property type="match status" value="1"/>
</dbReference>